<evidence type="ECO:0000313" key="1">
    <source>
        <dbReference type="EMBL" id="GGE66937.1"/>
    </source>
</evidence>
<accession>A0A917AQM0</accession>
<dbReference type="AlphaFoldDB" id="A0A917AQM0"/>
<reference evidence="1" key="1">
    <citation type="journal article" date="2014" name="Int. J. Syst. Evol. Microbiol.">
        <title>Complete genome sequence of Corynebacterium casei LMG S-19264T (=DSM 44701T), isolated from a smear-ripened cheese.</title>
        <authorList>
            <consortium name="US DOE Joint Genome Institute (JGI-PGF)"/>
            <person name="Walter F."/>
            <person name="Albersmeier A."/>
            <person name="Kalinowski J."/>
            <person name="Ruckert C."/>
        </authorList>
    </citation>
    <scope>NUCLEOTIDE SEQUENCE</scope>
    <source>
        <strain evidence="1">CGMCC 1.15388</strain>
    </source>
</reference>
<evidence type="ECO:0000313" key="2">
    <source>
        <dbReference type="Proteomes" id="UP000633136"/>
    </source>
</evidence>
<dbReference type="Proteomes" id="UP000633136">
    <property type="component" value="Unassembled WGS sequence"/>
</dbReference>
<organism evidence="1 2">
    <name type="scientific">Nesterenkonia cremea</name>
    <dbReference type="NCBI Taxonomy" id="1882340"/>
    <lineage>
        <taxon>Bacteria</taxon>
        <taxon>Bacillati</taxon>
        <taxon>Actinomycetota</taxon>
        <taxon>Actinomycetes</taxon>
        <taxon>Micrococcales</taxon>
        <taxon>Micrococcaceae</taxon>
        <taxon>Nesterenkonia</taxon>
    </lineage>
</organism>
<protein>
    <submittedName>
        <fullName evidence="1">Uncharacterized protein</fullName>
    </submittedName>
</protein>
<reference evidence="1" key="2">
    <citation type="submission" date="2020-09" db="EMBL/GenBank/DDBJ databases">
        <authorList>
            <person name="Sun Q."/>
            <person name="Zhou Y."/>
        </authorList>
    </citation>
    <scope>NUCLEOTIDE SEQUENCE</scope>
    <source>
        <strain evidence="1">CGMCC 1.15388</strain>
    </source>
</reference>
<name>A0A917AQM0_9MICC</name>
<keyword evidence="2" id="KW-1185">Reference proteome</keyword>
<proteinExistence type="predicted"/>
<comment type="caution">
    <text evidence="1">The sequence shown here is derived from an EMBL/GenBank/DDBJ whole genome shotgun (WGS) entry which is preliminary data.</text>
</comment>
<sequence>MLEHESGVGAQRVEIARCALPDQDTGVVPLLTQLVVDETWVAVAVAHGVPEPAARFTLSMLQATRSGYFTHSDPALAQLLGREPRNITDQLAELAQPVTLPHRLSI</sequence>
<dbReference type="EMBL" id="BMIS01000004">
    <property type="protein sequence ID" value="GGE66937.1"/>
    <property type="molecule type" value="Genomic_DNA"/>
</dbReference>
<gene>
    <name evidence="1" type="ORF">GCM10011401_12830</name>
</gene>